<sequence length="55" mass="5987">QAIADKAKFSSIQTVKIEDEITPPSPPLAEAKNVDVDTNVEMSSIIEERMLSPSD</sequence>
<dbReference type="Proteomes" id="UP000265520">
    <property type="component" value="Unassembled WGS sequence"/>
</dbReference>
<proteinExistence type="predicted"/>
<name>A0A392U0Z8_9FABA</name>
<organism evidence="1 2">
    <name type="scientific">Trifolium medium</name>
    <dbReference type="NCBI Taxonomy" id="97028"/>
    <lineage>
        <taxon>Eukaryota</taxon>
        <taxon>Viridiplantae</taxon>
        <taxon>Streptophyta</taxon>
        <taxon>Embryophyta</taxon>
        <taxon>Tracheophyta</taxon>
        <taxon>Spermatophyta</taxon>
        <taxon>Magnoliopsida</taxon>
        <taxon>eudicotyledons</taxon>
        <taxon>Gunneridae</taxon>
        <taxon>Pentapetalae</taxon>
        <taxon>rosids</taxon>
        <taxon>fabids</taxon>
        <taxon>Fabales</taxon>
        <taxon>Fabaceae</taxon>
        <taxon>Papilionoideae</taxon>
        <taxon>50 kb inversion clade</taxon>
        <taxon>NPAAA clade</taxon>
        <taxon>Hologalegina</taxon>
        <taxon>IRL clade</taxon>
        <taxon>Trifolieae</taxon>
        <taxon>Trifolium</taxon>
    </lineage>
</organism>
<protein>
    <submittedName>
        <fullName evidence="1">Uncharacterized protein</fullName>
    </submittedName>
</protein>
<feature type="non-terminal residue" evidence="1">
    <location>
        <position position="1"/>
    </location>
</feature>
<accession>A0A392U0Z8</accession>
<comment type="caution">
    <text evidence="1">The sequence shown here is derived from an EMBL/GenBank/DDBJ whole genome shotgun (WGS) entry which is preliminary data.</text>
</comment>
<evidence type="ECO:0000313" key="2">
    <source>
        <dbReference type="Proteomes" id="UP000265520"/>
    </source>
</evidence>
<dbReference type="AlphaFoldDB" id="A0A392U0Z8"/>
<evidence type="ECO:0000313" key="1">
    <source>
        <dbReference type="EMBL" id="MCI66374.1"/>
    </source>
</evidence>
<keyword evidence="2" id="KW-1185">Reference proteome</keyword>
<feature type="non-terminal residue" evidence="1">
    <location>
        <position position="55"/>
    </location>
</feature>
<dbReference type="EMBL" id="LXQA010694315">
    <property type="protein sequence ID" value="MCI66374.1"/>
    <property type="molecule type" value="Genomic_DNA"/>
</dbReference>
<reference evidence="1 2" key="1">
    <citation type="journal article" date="2018" name="Front. Plant Sci.">
        <title>Red Clover (Trifolium pratense) and Zigzag Clover (T. medium) - A Picture of Genomic Similarities and Differences.</title>
        <authorList>
            <person name="Dluhosova J."/>
            <person name="Istvanek J."/>
            <person name="Nedelnik J."/>
            <person name="Repkova J."/>
        </authorList>
    </citation>
    <scope>NUCLEOTIDE SEQUENCE [LARGE SCALE GENOMIC DNA]</scope>
    <source>
        <strain evidence="2">cv. 10/8</strain>
        <tissue evidence="1">Leaf</tissue>
    </source>
</reference>